<feature type="region of interest" description="Disordered" evidence="3">
    <location>
        <begin position="119"/>
        <end position="223"/>
    </location>
</feature>
<dbReference type="Gene3D" id="4.10.240.10">
    <property type="entry name" value="Zn(2)-C6 fungal-type DNA-binding domain"/>
    <property type="match status" value="1"/>
</dbReference>
<keyword evidence="2" id="KW-0539">Nucleus</keyword>
<dbReference type="GO" id="GO:0000976">
    <property type="term" value="F:transcription cis-regulatory region binding"/>
    <property type="evidence" value="ECO:0007669"/>
    <property type="project" value="TreeGrafter"/>
</dbReference>
<sequence>MAGPYPNFPNYGMYTSYYNAGQNGRPLIQPNSYYGRNLHFQQPLLDPLSTHFPEFDDQNHAILSAQGSTRTRKRLGPGGDHVKFRRTRSGCFTCRNRRVKCDEAHPVCERCRKGGRECVYPEPASSTKRRGSTKSKSPHEGEDFSHDEDDFDDNFLDDEGSPTTSLREPAGVDSPQSSTKNIRASSDPPALTHGASPTPSTDGSGRGSGRAQSTTPARQLAPTARLQTLGAQKRPDLPADVKFYLEYARTKLTNHHWEMKLDGKGFLNKTLIEVALRFEPLLYAVVGFAAYHFTLSKPDGKLEDFLGYYQKSVSLLRETIKQKPNLATIMTILQLATIEEFLGDWVNLMRHQRAALALITKLYTPASINANESLRKIFQWYIRFDTFVGLLSGSGVQMGLEWIEAQHDFYVKKCSQEPDELYWKYEERWAFIRLTGQHIGDLGKRRAQNAISEQEFKESFASCAKDVWALTDNLHPALTDRSKLVRDFPSRPDDFDSIVDPYEPDLLYGGDIYDTNMLIHDLIAYQTYFKQHIGNLQGIHDDVGMRRMAFRMCQIYEALKIYPASPAGIELGMQAGQAYSVLYLRQSEKEILWGRRTMAEIEARGYTYPITLRNKLEDLWNVDLSDWWLPNGEGCPPVIRQIRNFIVSTPNDTTGEDLRSFKGIFASLSLSETSSPAGSSHTSPETQDGSPPLQRQTTGQALYTATGNSDDDRCDWKSPDADDRAVAFGESPEYGWS</sequence>
<accession>A0A8H3VWT5</accession>
<dbReference type="PROSITE" id="PS50048">
    <property type="entry name" value="ZN2_CY6_FUNGAL_2"/>
    <property type="match status" value="1"/>
</dbReference>
<protein>
    <recommendedName>
        <fullName evidence="4">Zn(2)-C6 fungal-type domain-containing protein</fullName>
    </recommendedName>
</protein>
<feature type="region of interest" description="Disordered" evidence="3">
    <location>
        <begin position="672"/>
        <end position="737"/>
    </location>
</feature>
<dbReference type="SUPFAM" id="SSF57701">
    <property type="entry name" value="Zn2/Cys6 DNA-binding domain"/>
    <property type="match status" value="1"/>
</dbReference>
<dbReference type="EMBL" id="WNWR01000009">
    <property type="protein sequence ID" value="KAE9994293.1"/>
    <property type="molecule type" value="Genomic_DNA"/>
</dbReference>
<dbReference type="Proteomes" id="UP000433883">
    <property type="component" value="Unassembled WGS sequence"/>
</dbReference>
<feature type="compositionally biased region" description="Polar residues" evidence="3">
    <location>
        <begin position="672"/>
        <end position="708"/>
    </location>
</feature>
<feature type="compositionally biased region" description="Basic and acidic residues" evidence="3">
    <location>
        <begin position="710"/>
        <end position="725"/>
    </location>
</feature>
<evidence type="ECO:0000313" key="6">
    <source>
        <dbReference type="EMBL" id="KAE9994293.1"/>
    </source>
</evidence>
<dbReference type="InterPro" id="IPR021858">
    <property type="entry name" value="Fun_TF"/>
</dbReference>
<dbReference type="OrthoDB" id="5278208at2759"/>
<evidence type="ECO:0000313" key="5">
    <source>
        <dbReference type="EMBL" id="KAE9973971.1"/>
    </source>
</evidence>
<dbReference type="SMART" id="SM00066">
    <property type="entry name" value="GAL4"/>
    <property type="match status" value="1"/>
</dbReference>
<dbReference type="PROSITE" id="PS00463">
    <property type="entry name" value="ZN2_CY6_FUNGAL_1"/>
    <property type="match status" value="1"/>
</dbReference>
<evidence type="ECO:0000256" key="1">
    <source>
        <dbReference type="ARBA" id="ARBA00004123"/>
    </source>
</evidence>
<dbReference type="CDD" id="cd00067">
    <property type="entry name" value="GAL4"/>
    <property type="match status" value="1"/>
</dbReference>
<dbReference type="AlphaFoldDB" id="A0A8H3VWT5"/>
<evidence type="ECO:0000256" key="3">
    <source>
        <dbReference type="SAM" id="MobiDB-lite"/>
    </source>
</evidence>
<dbReference type="GO" id="GO:0005634">
    <property type="term" value="C:nucleus"/>
    <property type="evidence" value="ECO:0007669"/>
    <property type="project" value="UniProtKB-SubCell"/>
</dbReference>
<evidence type="ECO:0000313" key="7">
    <source>
        <dbReference type="Proteomes" id="UP000490939"/>
    </source>
</evidence>
<comment type="subcellular location">
    <subcellularLocation>
        <location evidence="1">Nucleus</location>
    </subcellularLocation>
</comment>
<dbReference type="Pfam" id="PF00172">
    <property type="entry name" value="Zn_clus"/>
    <property type="match status" value="1"/>
</dbReference>
<evidence type="ECO:0000256" key="2">
    <source>
        <dbReference type="ARBA" id="ARBA00023242"/>
    </source>
</evidence>
<evidence type="ECO:0000259" key="4">
    <source>
        <dbReference type="PROSITE" id="PS50048"/>
    </source>
</evidence>
<name>A0A8H3VWT5_VENIN</name>
<dbReference type="GO" id="GO:0045944">
    <property type="term" value="P:positive regulation of transcription by RNA polymerase II"/>
    <property type="evidence" value="ECO:0007669"/>
    <property type="project" value="TreeGrafter"/>
</dbReference>
<dbReference type="PANTHER" id="PTHR37534:SF10">
    <property type="entry name" value="ZN(II)2CYS6 TRANSCRIPTION FACTOR (EUROFUNG)"/>
    <property type="match status" value="1"/>
</dbReference>
<keyword evidence="7" id="KW-1185">Reference proteome</keyword>
<comment type="caution">
    <text evidence="6">The sequence shown here is derived from an EMBL/GenBank/DDBJ whole genome shotgun (WGS) entry which is preliminary data.</text>
</comment>
<organism evidence="6 7">
    <name type="scientific">Venturia inaequalis</name>
    <name type="common">Apple scab fungus</name>
    <dbReference type="NCBI Taxonomy" id="5025"/>
    <lineage>
        <taxon>Eukaryota</taxon>
        <taxon>Fungi</taxon>
        <taxon>Dikarya</taxon>
        <taxon>Ascomycota</taxon>
        <taxon>Pezizomycotina</taxon>
        <taxon>Dothideomycetes</taxon>
        <taxon>Pleosporomycetidae</taxon>
        <taxon>Venturiales</taxon>
        <taxon>Venturiaceae</taxon>
        <taxon>Venturia</taxon>
    </lineage>
</organism>
<feature type="domain" description="Zn(2)-C6 fungal-type" evidence="4">
    <location>
        <begin position="90"/>
        <end position="120"/>
    </location>
</feature>
<dbReference type="PANTHER" id="PTHR37534">
    <property type="entry name" value="TRANSCRIPTIONAL ACTIVATOR PROTEIN UGA3"/>
    <property type="match status" value="1"/>
</dbReference>
<dbReference type="Pfam" id="PF11951">
    <property type="entry name" value="Fungal_trans_2"/>
    <property type="match status" value="1"/>
</dbReference>
<dbReference type="InterPro" id="IPR001138">
    <property type="entry name" value="Zn2Cys6_DnaBD"/>
</dbReference>
<proteinExistence type="predicted"/>
<gene>
    <name evidence="5" type="ORF">BLS_003323</name>
    <name evidence="6" type="ORF">EG327_011395</name>
</gene>
<dbReference type="InterPro" id="IPR036864">
    <property type="entry name" value="Zn2-C6_fun-type_DNA-bd_sf"/>
</dbReference>
<feature type="compositionally biased region" description="Acidic residues" evidence="3">
    <location>
        <begin position="145"/>
        <end position="160"/>
    </location>
</feature>
<feature type="compositionally biased region" description="Polar residues" evidence="3">
    <location>
        <begin position="174"/>
        <end position="184"/>
    </location>
</feature>
<dbReference type="EMBL" id="WNWQ01000218">
    <property type="protein sequence ID" value="KAE9973971.1"/>
    <property type="molecule type" value="Genomic_DNA"/>
</dbReference>
<dbReference type="GO" id="GO:0008270">
    <property type="term" value="F:zinc ion binding"/>
    <property type="evidence" value="ECO:0007669"/>
    <property type="project" value="InterPro"/>
</dbReference>
<dbReference type="GO" id="GO:0000981">
    <property type="term" value="F:DNA-binding transcription factor activity, RNA polymerase II-specific"/>
    <property type="evidence" value="ECO:0007669"/>
    <property type="project" value="InterPro"/>
</dbReference>
<dbReference type="Proteomes" id="UP000490939">
    <property type="component" value="Unassembled WGS sequence"/>
</dbReference>
<reference evidence="6 7" key="1">
    <citation type="submission" date="2019-07" db="EMBL/GenBank/DDBJ databases">
        <title>Venturia inaequalis Genome Resource.</title>
        <authorList>
            <person name="Lichtner F.J."/>
        </authorList>
    </citation>
    <scope>NUCLEOTIDE SEQUENCE [LARGE SCALE GENOMIC DNA]</scope>
    <source>
        <strain evidence="5">Bline_iso_100314</strain>
        <strain evidence="6 7">DMI_063113</strain>
    </source>
</reference>